<evidence type="ECO:0000259" key="1">
    <source>
        <dbReference type="Pfam" id="PF02589"/>
    </source>
</evidence>
<comment type="caution">
    <text evidence="2">The sequence shown here is derived from an EMBL/GenBank/DDBJ whole genome shotgun (WGS) entry which is preliminary data.</text>
</comment>
<evidence type="ECO:0000313" key="3">
    <source>
        <dbReference type="Proteomes" id="UP000011513"/>
    </source>
</evidence>
<dbReference type="OrthoDB" id="199019at2157"/>
<feature type="domain" description="LUD" evidence="1">
    <location>
        <begin position="69"/>
        <end position="170"/>
    </location>
</feature>
<gene>
    <name evidence="2" type="ORF">C474_16274</name>
</gene>
<reference evidence="2 3" key="1">
    <citation type="journal article" date="2014" name="PLoS Genet.">
        <title>Phylogenetically driven sequencing of extremely halophilic archaea reveals strategies for static and dynamic osmo-response.</title>
        <authorList>
            <person name="Becker E.A."/>
            <person name="Seitzer P.M."/>
            <person name="Tritt A."/>
            <person name="Larsen D."/>
            <person name="Krusor M."/>
            <person name="Yao A.I."/>
            <person name="Wu D."/>
            <person name="Madern D."/>
            <person name="Eisen J.A."/>
            <person name="Darling A.E."/>
            <person name="Facciotti M.T."/>
        </authorList>
    </citation>
    <scope>NUCLEOTIDE SEQUENCE [LARGE SCALE GENOMIC DNA]</scope>
    <source>
        <strain evidence="2 3">JCM 14848</strain>
    </source>
</reference>
<dbReference type="PANTHER" id="PTHR43682">
    <property type="entry name" value="LACTATE UTILIZATION PROTEIN C"/>
    <property type="match status" value="1"/>
</dbReference>
<dbReference type="SUPFAM" id="SSF100950">
    <property type="entry name" value="NagB/RpiA/CoA transferase-like"/>
    <property type="match status" value="1"/>
</dbReference>
<dbReference type="EMBL" id="AOIV01000038">
    <property type="protein sequence ID" value="ELZ28074.1"/>
    <property type="molecule type" value="Genomic_DNA"/>
</dbReference>
<dbReference type="Proteomes" id="UP000011513">
    <property type="component" value="Unassembled WGS sequence"/>
</dbReference>
<accession>M0D1R1</accession>
<dbReference type="PANTHER" id="PTHR43682:SF1">
    <property type="entry name" value="LACTATE UTILIZATION PROTEIN C"/>
    <property type="match status" value="1"/>
</dbReference>
<organism evidence="2 3">
    <name type="scientific">Halogeometricum pallidum JCM 14848</name>
    <dbReference type="NCBI Taxonomy" id="1227487"/>
    <lineage>
        <taxon>Archaea</taxon>
        <taxon>Methanobacteriati</taxon>
        <taxon>Methanobacteriota</taxon>
        <taxon>Stenosarchaea group</taxon>
        <taxon>Halobacteria</taxon>
        <taxon>Halobacteriales</taxon>
        <taxon>Haloferacaceae</taxon>
        <taxon>Halogeometricum</taxon>
    </lineage>
</organism>
<dbReference type="AlphaFoldDB" id="M0D1R1"/>
<dbReference type="PATRIC" id="fig|1227487.5.peg.3229"/>
<keyword evidence="3" id="KW-1185">Reference proteome</keyword>
<dbReference type="InParanoid" id="M0D1R1"/>
<dbReference type="InterPro" id="IPR037171">
    <property type="entry name" value="NagB/RpiA_transferase-like"/>
</dbReference>
<dbReference type="InterPro" id="IPR024185">
    <property type="entry name" value="FTHF_cligase-like_sf"/>
</dbReference>
<dbReference type="Pfam" id="PF02589">
    <property type="entry name" value="LUD_dom"/>
    <property type="match status" value="1"/>
</dbReference>
<name>M0D1R1_HALPD</name>
<proteinExistence type="predicted"/>
<dbReference type="InterPro" id="IPR003741">
    <property type="entry name" value="LUD_dom"/>
</dbReference>
<evidence type="ECO:0000313" key="2">
    <source>
        <dbReference type="EMBL" id="ELZ28074.1"/>
    </source>
</evidence>
<sequence>MSAATLSRFESALNELDATVSYVDGDGFRDHLEGVVQPHAVGVALEETFDDPALSLTETSVEVDPAPATLRTAKTGVTGASLGIADYGSLVLTVTDRASELVSLFVERHVVVVRAEDVEADMESAVDAFGAEFRETGGSAVIATGPSSTADMGALVKGAHGPREVHVVVLTEGESAEGE</sequence>
<dbReference type="RefSeq" id="WP_008388632.1">
    <property type="nucleotide sequence ID" value="NZ_AOIV01000038.1"/>
</dbReference>
<protein>
    <recommendedName>
        <fullName evidence="1">LUD domain-containing protein</fullName>
    </recommendedName>
</protein>
<dbReference type="eggNOG" id="arCOG04519">
    <property type="taxonomic scope" value="Archaea"/>
</dbReference>
<dbReference type="Gene3D" id="3.40.50.10420">
    <property type="entry name" value="NagB/RpiA/CoA transferase-like"/>
    <property type="match status" value="1"/>
</dbReference>